<comment type="similarity">
    <text evidence="1">Belongs to the ABC transporter superfamily.</text>
</comment>
<evidence type="ECO:0000256" key="2">
    <source>
        <dbReference type="ARBA" id="ARBA00022448"/>
    </source>
</evidence>
<dbReference type="GO" id="GO:0016887">
    <property type="term" value="F:ATP hydrolysis activity"/>
    <property type="evidence" value="ECO:0007669"/>
    <property type="project" value="InterPro"/>
</dbReference>
<gene>
    <name evidence="6" type="ORF">IQ249_03355</name>
</gene>
<dbReference type="GO" id="GO:0005524">
    <property type="term" value="F:ATP binding"/>
    <property type="evidence" value="ECO:0007669"/>
    <property type="project" value="UniProtKB-KW"/>
</dbReference>
<dbReference type="FunFam" id="3.40.50.300:FF:000016">
    <property type="entry name" value="Oligopeptide ABC transporter ATP-binding component"/>
    <property type="match status" value="1"/>
</dbReference>
<comment type="caution">
    <text evidence="6">The sequence shown here is derived from an EMBL/GenBank/DDBJ whole genome shotgun (WGS) entry which is preliminary data.</text>
</comment>
<dbReference type="CDD" id="cd03257">
    <property type="entry name" value="ABC_NikE_OppD_transporters"/>
    <property type="match status" value="1"/>
</dbReference>
<dbReference type="InterPro" id="IPR017871">
    <property type="entry name" value="ABC_transporter-like_CS"/>
</dbReference>
<dbReference type="AlphaFoldDB" id="A0A8J7B8P3"/>
<dbReference type="SMART" id="SM00382">
    <property type="entry name" value="AAA"/>
    <property type="match status" value="1"/>
</dbReference>
<keyword evidence="2" id="KW-0813">Transport</keyword>
<evidence type="ECO:0000256" key="1">
    <source>
        <dbReference type="ARBA" id="ARBA00005417"/>
    </source>
</evidence>
<accession>A0A8J7B8P3</accession>
<sequence length="291" mass="32459">NPSPRPPVPVSEETSSPVTQSPLLCARHLRVGFPMRGIFGQTQRYLMAVNDVSFDVYRGETLGLVGESGCGKSTLARTLLRLTPVMDGTIEFEGQNITHLSGKQLRRLRRDIQIVFQNPYNSLDPRMSIGKTVMEPLKIHGVGKGRRDRKDRVAYLLERVGLNPDWMKRYPHEFSGGQRQRVCIARALALNPKFIICDESVSALDVSVQAQVLNLLKELQGEFGLTYIFISHDLSVVKFMSDRAIVMNKGKIEEMGQAEQIYQNPQAAYTRQLIASIPTGGFVEQGAITGD</sequence>
<dbReference type="InterPro" id="IPR050319">
    <property type="entry name" value="ABC_transp_ATP-bind"/>
</dbReference>
<dbReference type="EMBL" id="JADEWZ010000004">
    <property type="protein sequence ID" value="MBE9114928.1"/>
    <property type="molecule type" value="Genomic_DNA"/>
</dbReference>
<dbReference type="InterPro" id="IPR027417">
    <property type="entry name" value="P-loop_NTPase"/>
</dbReference>
<evidence type="ECO:0000256" key="3">
    <source>
        <dbReference type="ARBA" id="ARBA00022741"/>
    </source>
</evidence>
<dbReference type="Gene3D" id="3.40.50.300">
    <property type="entry name" value="P-loop containing nucleotide triphosphate hydrolases"/>
    <property type="match status" value="1"/>
</dbReference>
<feature type="non-terminal residue" evidence="6">
    <location>
        <position position="1"/>
    </location>
</feature>
<evidence type="ECO:0000313" key="7">
    <source>
        <dbReference type="Proteomes" id="UP000654482"/>
    </source>
</evidence>
<keyword evidence="3" id="KW-0547">Nucleotide-binding</keyword>
<evidence type="ECO:0000259" key="5">
    <source>
        <dbReference type="PROSITE" id="PS50893"/>
    </source>
</evidence>
<dbReference type="InterPro" id="IPR003593">
    <property type="entry name" value="AAA+_ATPase"/>
</dbReference>
<protein>
    <submittedName>
        <fullName evidence="6">ABC transporter ATP-binding protein</fullName>
    </submittedName>
</protein>
<keyword evidence="4 6" id="KW-0067">ATP-binding</keyword>
<reference evidence="6" key="1">
    <citation type="submission" date="2020-10" db="EMBL/GenBank/DDBJ databases">
        <authorList>
            <person name="Castelo-Branco R."/>
            <person name="Eusebio N."/>
            <person name="Adriana R."/>
            <person name="Vieira A."/>
            <person name="Brugerolle De Fraissinette N."/>
            <person name="Rezende De Castro R."/>
            <person name="Schneider M.P."/>
            <person name="Vasconcelos V."/>
            <person name="Leao P.N."/>
        </authorList>
    </citation>
    <scope>NUCLEOTIDE SEQUENCE</scope>
    <source>
        <strain evidence="6">LEGE 07157</strain>
    </source>
</reference>
<dbReference type="GO" id="GO:0055085">
    <property type="term" value="P:transmembrane transport"/>
    <property type="evidence" value="ECO:0007669"/>
    <property type="project" value="UniProtKB-ARBA"/>
</dbReference>
<organism evidence="6 7">
    <name type="scientific">Lusitaniella coriacea LEGE 07157</name>
    <dbReference type="NCBI Taxonomy" id="945747"/>
    <lineage>
        <taxon>Bacteria</taxon>
        <taxon>Bacillati</taxon>
        <taxon>Cyanobacteriota</taxon>
        <taxon>Cyanophyceae</taxon>
        <taxon>Spirulinales</taxon>
        <taxon>Lusitaniellaceae</taxon>
        <taxon>Lusitaniella</taxon>
    </lineage>
</organism>
<dbReference type="InterPro" id="IPR003439">
    <property type="entry name" value="ABC_transporter-like_ATP-bd"/>
</dbReference>
<dbReference type="RefSeq" id="WP_194028026.1">
    <property type="nucleotide sequence ID" value="NZ_JADEWZ010000004.1"/>
</dbReference>
<dbReference type="SUPFAM" id="SSF52540">
    <property type="entry name" value="P-loop containing nucleoside triphosphate hydrolases"/>
    <property type="match status" value="1"/>
</dbReference>
<feature type="domain" description="ABC transporter" evidence="5">
    <location>
        <begin position="33"/>
        <end position="274"/>
    </location>
</feature>
<dbReference type="PROSITE" id="PS50893">
    <property type="entry name" value="ABC_TRANSPORTER_2"/>
    <property type="match status" value="1"/>
</dbReference>
<dbReference type="PANTHER" id="PTHR43776:SF7">
    <property type="entry name" value="D,D-DIPEPTIDE TRANSPORT ATP-BINDING PROTEIN DDPF-RELATED"/>
    <property type="match status" value="1"/>
</dbReference>
<evidence type="ECO:0000313" key="6">
    <source>
        <dbReference type="EMBL" id="MBE9114928.1"/>
    </source>
</evidence>
<evidence type="ECO:0000256" key="4">
    <source>
        <dbReference type="ARBA" id="ARBA00022840"/>
    </source>
</evidence>
<dbReference type="PANTHER" id="PTHR43776">
    <property type="entry name" value="TRANSPORT ATP-BINDING PROTEIN"/>
    <property type="match status" value="1"/>
</dbReference>
<proteinExistence type="inferred from homology"/>
<dbReference type="Pfam" id="PF00005">
    <property type="entry name" value="ABC_tran"/>
    <property type="match status" value="1"/>
</dbReference>
<dbReference type="PROSITE" id="PS00211">
    <property type="entry name" value="ABC_TRANSPORTER_1"/>
    <property type="match status" value="1"/>
</dbReference>
<dbReference type="Proteomes" id="UP000654482">
    <property type="component" value="Unassembled WGS sequence"/>
</dbReference>
<name>A0A8J7B8P3_9CYAN</name>
<keyword evidence="7" id="KW-1185">Reference proteome</keyword>